<dbReference type="EMBL" id="LT837803">
    <property type="protein sequence ID" value="SMB28691.1"/>
    <property type="molecule type" value="Genomic_DNA"/>
</dbReference>
<comment type="similarity">
    <text evidence="2 7">Belongs to the ExbD/TolR family.</text>
</comment>
<dbReference type="GO" id="GO:0015031">
    <property type="term" value="P:protein transport"/>
    <property type="evidence" value="ECO:0007669"/>
    <property type="project" value="UniProtKB-KW"/>
</dbReference>
<keyword evidence="10" id="KW-1185">Reference proteome</keyword>
<evidence type="ECO:0000256" key="6">
    <source>
        <dbReference type="ARBA" id="ARBA00023136"/>
    </source>
</evidence>
<organism evidence="9 10">
    <name type="scientific">Sterolibacterium denitrificans</name>
    <dbReference type="NCBI Taxonomy" id="157592"/>
    <lineage>
        <taxon>Bacteria</taxon>
        <taxon>Pseudomonadati</taxon>
        <taxon>Pseudomonadota</taxon>
        <taxon>Betaproteobacteria</taxon>
        <taxon>Nitrosomonadales</taxon>
        <taxon>Sterolibacteriaceae</taxon>
        <taxon>Sterolibacterium</taxon>
    </lineage>
</organism>
<dbReference type="AlphaFoldDB" id="A0A7Z7MVR7"/>
<evidence type="ECO:0000256" key="4">
    <source>
        <dbReference type="ARBA" id="ARBA00022692"/>
    </source>
</evidence>
<dbReference type="Proteomes" id="UP000242886">
    <property type="component" value="Chromosome SDENCHOL"/>
</dbReference>
<dbReference type="GO" id="GO:0005886">
    <property type="term" value="C:plasma membrane"/>
    <property type="evidence" value="ECO:0007669"/>
    <property type="project" value="UniProtKB-SubCell"/>
</dbReference>
<proteinExistence type="inferred from homology"/>
<dbReference type="RefSeq" id="WP_154717163.1">
    <property type="nucleotide sequence ID" value="NZ_LT837803.1"/>
</dbReference>
<evidence type="ECO:0000256" key="7">
    <source>
        <dbReference type="RuleBase" id="RU003879"/>
    </source>
</evidence>
<evidence type="ECO:0000313" key="9">
    <source>
        <dbReference type="EMBL" id="SMB28691.1"/>
    </source>
</evidence>
<keyword evidence="3" id="KW-1003">Cell membrane</keyword>
<keyword evidence="4 7" id="KW-0812">Transmembrane</keyword>
<dbReference type="InterPro" id="IPR003400">
    <property type="entry name" value="ExbD"/>
</dbReference>
<keyword evidence="6 8" id="KW-0472">Membrane</keyword>
<accession>A0A7Z7MVR7</accession>
<keyword evidence="7" id="KW-0813">Transport</keyword>
<dbReference type="PANTHER" id="PTHR30558">
    <property type="entry name" value="EXBD MEMBRANE COMPONENT OF PMF-DRIVEN MACROMOLECULE IMPORT SYSTEM"/>
    <property type="match status" value="1"/>
</dbReference>
<evidence type="ECO:0000313" key="10">
    <source>
        <dbReference type="Proteomes" id="UP000242886"/>
    </source>
</evidence>
<evidence type="ECO:0000256" key="8">
    <source>
        <dbReference type="SAM" id="Phobius"/>
    </source>
</evidence>
<dbReference type="Gene3D" id="3.30.420.270">
    <property type="match status" value="1"/>
</dbReference>
<evidence type="ECO:0000256" key="2">
    <source>
        <dbReference type="ARBA" id="ARBA00005811"/>
    </source>
</evidence>
<dbReference type="Pfam" id="PF02472">
    <property type="entry name" value="ExbD"/>
    <property type="match status" value="1"/>
</dbReference>
<name>A0A7Z7MVR7_9PROT</name>
<keyword evidence="7" id="KW-0653">Protein transport</keyword>
<dbReference type="PANTHER" id="PTHR30558:SF7">
    <property type="entry name" value="TOL-PAL SYSTEM PROTEIN TOLR"/>
    <property type="match status" value="1"/>
</dbReference>
<dbReference type="GO" id="GO:0022857">
    <property type="term" value="F:transmembrane transporter activity"/>
    <property type="evidence" value="ECO:0007669"/>
    <property type="project" value="InterPro"/>
</dbReference>
<gene>
    <name evidence="9" type="primary">exbD</name>
    <name evidence="9" type="ORF">SDENCHOL_20686</name>
</gene>
<reference evidence="9" key="1">
    <citation type="submission" date="2017-03" db="EMBL/GenBank/DDBJ databases">
        <authorList>
            <consortium name="AG Boll"/>
        </authorList>
    </citation>
    <scope>NUCLEOTIDE SEQUENCE [LARGE SCALE GENOMIC DNA]</scope>
    <source>
        <strain evidence="9">Chol</strain>
    </source>
</reference>
<evidence type="ECO:0000256" key="1">
    <source>
        <dbReference type="ARBA" id="ARBA00004162"/>
    </source>
</evidence>
<evidence type="ECO:0000256" key="3">
    <source>
        <dbReference type="ARBA" id="ARBA00022475"/>
    </source>
</evidence>
<feature type="transmembrane region" description="Helical" evidence="8">
    <location>
        <begin position="20"/>
        <end position="41"/>
    </location>
</feature>
<comment type="subcellular location">
    <subcellularLocation>
        <location evidence="1">Cell membrane</location>
        <topology evidence="1">Single-pass membrane protein</topology>
    </subcellularLocation>
    <subcellularLocation>
        <location evidence="7">Cell membrane</location>
        <topology evidence="7">Single-pass type II membrane protein</topology>
    </subcellularLocation>
</comment>
<evidence type="ECO:0000256" key="5">
    <source>
        <dbReference type="ARBA" id="ARBA00022989"/>
    </source>
</evidence>
<keyword evidence="5 8" id="KW-1133">Transmembrane helix</keyword>
<sequence length="139" mass="15061">MGLGTLGGSSSGRPMAEINVVPLVDVMLVLLVVFIVTAPLLTHAVKLELPQARSQPNVTRSEHIEIAVQRDGTIFWNGTPLPREEVERRAAALALDAPDSEIHLKGDDAVPYGEMARLLSMLARQGLTRIGFVTDPRTE</sequence>
<protein>
    <submittedName>
        <fullName evidence="9">Biopolymer transport protein exbD1</fullName>
    </submittedName>
</protein>